<accession>A0ABU9JJE0</accession>
<dbReference type="Proteomes" id="UP001455088">
    <property type="component" value="Unassembled WGS sequence"/>
</dbReference>
<dbReference type="EMBL" id="JBBYHY010000002">
    <property type="protein sequence ID" value="MEL3952944.1"/>
    <property type="molecule type" value="Genomic_DNA"/>
</dbReference>
<proteinExistence type="predicted"/>
<sequence length="110" mass="12243">MNEHRSDTFQHLKGKYVTLTVEDEQLRVGTDDGWSLHIYNGYTLSSGEWVGALTHASLRLKLVDCLVDDVKMTMMFSGDKFLTVDLTDDGYSGPEAMQLNGPDGSIVIWG</sequence>
<organism evidence="1 2">
    <name type="scientific">Stenotrophomonas bentonitica</name>
    <dbReference type="NCBI Taxonomy" id="1450134"/>
    <lineage>
        <taxon>Bacteria</taxon>
        <taxon>Pseudomonadati</taxon>
        <taxon>Pseudomonadota</taxon>
        <taxon>Gammaproteobacteria</taxon>
        <taxon>Lysobacterales</taxon>
        <taxon>Lysobacteraceae</taxon>
        <taxon>Stenotrophomonas</taxon>
    </lineage>
</organism>
<name>A0ABU9JJE0_9GAMM</name>
<dbReference type="RefSeq" id="WP_070473396.1">
    <property type="nucleotide sequence ID" value="NZ_JBBYHY010000002.1"/>
</dbReference>
<keyword evidence="2" id="KW-1185">Reference proteome</keyword>
<gene>
    <name evidence="1" type="ORF">AAE039_05145</name>
</gene>
<comment type="caution">
    <text evidence="1">The sequence shown here is derived from an EMBL/GenBank/DDBJ whole genome shotgun (WGS) entry which is preliminary data.</text>
</comment>
<evidence type="ECO:0000313" key="1">
    <source>
        <dbReference type="EMBL" id="MEL3952944.1"/>
    </source>
</evidence>
<evidence type="ECO:0000313" key="2">
    <source>
        <dbReference type="Proteomes" id="UP001455088"/>
    </source>
</evidence>
<reference evidence="1 2" key="1">
    <citation type="submission" date="2024-04" db="EMBL/GenBank/DDBJ databases">
        <title>Bacterial endophytes with biocontrol capabilities against important plant pathogens.</title>
        <authorList>
            <person name="Alayande K.A."/>
        </authorList>
    </citation>
    <scope>NUCLEOTIDE SEQUENCE [LARGE SCALE GENOMIC DNA]</scope>
    <source>
        <strain evidence="1 2">KV22</strain>
    </source>
</reference>
<protein>
    <submittedName>
        <fullName evidence="1">Uncharacterized protein</fullName>
    </submittedName>
</protein>